<evidence type="ECO:0000313" key="2">
    <source>
        <dbReference type="EMBL" id="QIW21200.1"/>
    </source>
</evidence>
<keyword evidence="1" id="KW-0732">Signal</keyword>
<name>A0A6H0TMM6_BACTU</name>
<dbReference type="AlphaFoldDB" id="A0A6H0TMM6"/>
<protein>
    <submittedName>
        <fullName evidence="2">Uncharacterized protein</fullName>
    </submittedName>
</protein>
<organism evidence="2 3">
    <name type="scientific">Bacillus thuringiensis serovar andalousiensis</name>
    <dbReference type="NCBI Taxonomy" id="257985"/>
    <lineage>
        <taxon>Bacteria</taxon>
        <taxon>Bacillati</taxon>
        <taxon>Bacillota</taxon>
        <taxon>Bacilli</taxon>
        <taxon>Bacillales</taxon>
        <taxon>Bacillaceae</taxon>
        <taxon>Bacillus</taxon>
        <taxon>Bacillus cereus group</taxon>
    </lineage>
</organism>
<evidence type="ECO:0000313" key="3">
    <source>
        <dbReference type="Proteomes" id="UP000501374"/>
    </source>
</evidence>
<proteinExistence type="predicted"/>
<dbReference type="Proteomes" id="UP000501374">
    <property type="component" value="Chromosome"/>
</dbReference>
<reference evidence="3" key="1">
    <citation type="submission" date="2019-02" db="EMBL/GenBank/DDBJ databases">
        <title>Structural and Functional analysis of Lanthipeptide from Bacillus thuringiensis serovar andalousiensis B23193.</title>
        <authorList>
            <person name="Andreeva J.V."/>
            <person name="Grigoreva A."/>
        </authorList>
    </citation>
    <scope>NUCLEOTIDE SEQUENCE [LARGE SCALE GENOMIC DNA]</scope>
    <source>
        <strain evidence="3">B23193</strain>
    </source>
</reference>
<gene>
    <name evidence="2" type="ORF">EVG22_23430</name>
</gene>
<dbReference type="EMBL" id="CP035727">
    <property type="protein sequence ID" value="QIW21200.1"/>
    <property type="molecule type" value="Genomic_DNA"/>
</dbReference>
<dbReference type="RefSeq" id="WP_172555060.1">
    <property type="nucleotide sequence ID" value="NZ_CP035727.2"/>
</dbReference>
<feature type="signal peptide" evidence="1">
    <location>
        <begin position="1"/>
        <end position="26"/>
    </location>
</feature>
<feature type="chain" id="PRO_5026309682" evidence="1">
    <location>
        <begin position="27"/>
        <end position="71"/>
    </location>
</feature>
<sequence length="71" mass="7806">MALISMKCAATLYLTMSMGSGFTATAADTKLSNLPSETFAPKYEQVKIENSKVEDNNTYKLLQHQATNNTK</sequence>
<evidence type="ECO:0000256" key="1">
    <source>
        <dbReference type="SAM" id="SignalP"/>
    </source>
</evidence>
<accession>A0A6H0TMM6</accession>